<protein>
    <submittedName>
        <fullName evidence="1">Esterase</fullName>
    </submittedName>
</protein>
<gene>
    <name evidence="1" type="ORF">IX84_05095</name>
</gene>
<evidence type="ECO:0000313" key="2">
    <source>
        <dbReference type="Proteomes" id="UP000029736"/>
    </source>
</evidence>
<dbReference type="InterPro" id="IPR050583">
    <property type="entry name" value="Mycobacterial_A85_antigen"/>
</dbReference>
<name>A0A098S9A1_9BACT</name>
<keyword evidence="2" id="KW-1185">Reference proteome</keyword>
<dbReference type="STRING" id="1524460.IX84_05095"/>
<evidence type="ECO:0000313" key="1">
    <source>
        <dbReference type="EMBL" id="KGE89144.1"/>
    </source>
</evidence>
<dbReference type="InterPro" id="IPR000801">
    <property type="entry name" value="Esterase-like"/>
</dbReference>
<dbReference type="Proteomes" id="UP000029736">
    <property type="component" value="Unassembled WGS sequence"/>
</dbReference>
<organism evidence="1 2">
    <name type="scientific">Phaeodactylibacter xiamenensis</name>
    <dbReference type="NCBI Taxonomy" id="1524460"/>
    <lineage>
        <taxon>Bacteria</taxon>
        <taxon>Pseudomonadati</taxon>
        <taxon>Bacteroidota</taxon>
        <taxon>Saprospiria</taxon>
        <taxon>Saprospirales</taxon>
        <taxon>Haliscomenobacteraceae</taxon>
        <taxon>Phaeodactylibacter</taxon>
    </lineage>
</organism>
<dbReference type="PANTHER" id="PTHR48098">
    <property type="entry name" value="ENTEROCHELIN ESTERASE-RELATED"/>
    <property type="match status" value="1"/>
</dbReference>
<dbReference type="RefSeq" id="WP_044217306.1">
    <property type="nucleotide sequence ID" value="NZ_JBKAGJ010000001.1"/>
</dbReference>
<proteinExistence type="predicted"/>
<comment type="caution">
    <text evidence="1">The sequence shown here is derived from an EMBL/GenBank/DDBJ whole genome shotgun (WGS) entry which is preliminary data.</text>
</comment>
<dbReference type="EMBL" id="JPOS01000012">
    <property type="protein sequence ID" value="KGE89144.1"/>
    <property type="molecule type" value="Genomic_DNA"/>
</dbReference>
<dbReference type="Gene3D" id="3.40.50.1820">
    <property type="entry name" value="alpha/beta hydrolase"/>
    <property type="match status" value="1"/>
</dbReference>
<sequence length="234" mass="27394">MKETYHKWYSQSLNREIEMLIYGHQGYPVILFPSSQGRYYEGKDFGLVQTAHWYVERGFIQIFCPDSVDALSWYNKGIHPADRVRNHVWYDQMLLHELVPSIRWNTAGGKVAVAGASFGGYHAANFAFKHPELVSHMFSMSGAFDIKMFMDGYYDDNVYFNNPVDFLPGSNHPALWQMNIVLGTSEWDICLDANKRLSHLLNQKGINHWLDIRGWKEHDWPLWQEMFPHYLSLI</sequence>
<dbReference type="InterPro" id="IPR029058">
    <property type="entry name" value="AB_hydrolase_fold"/>
</dbReference>
<dbReference type="OrthoDB" id="9775130at2"/>
<dbReference type="AlphaFoldDB" id="A0A098S9A1"/>
<reference evidence="1 2" key="1">
    <citation type="journal article" date="2014" name="Int. J. Syst. Evol. Microbiol.">
        <title>Phaeodactylibacter xiamenensis gen. nov., sp. nov., a member of the family Saprospiraceae isolated from the marine alga Phaeodactylum tricornutum.</title>
        <authorList>
            <person name="Chen Z.Jr."/>
            <person name="Lei X."/>
            <person name="Lai Q."/>
            <person name="Li Y."/>
            <person name="Zhang B."/>
            <person name="Zhang J."/>
            <person name="Zhang H."/>
            <person name="Yang L."/>
            <person name="Zheng W."/>
            <person name="Tian Y."/>
            <person name="Yu Z."/>
            <person name="Xu H.Jr."/>
            <person name="Zheng T."/>
        </authorList>
    </citation>
    <scope>NUCLEOTIDE SEQUENCE [LARGE SCALE GENOMIC DNA]</scope>
    <source>
        <strain evidence="1 2">KD52</strain>
    </source>
</reference>
<dbReference type="Pfam" id="PF00756">
    <property type="entry name" value="Esterase"/>
    <property type="match status" value="1"/>
</dbReference>
<dbReference type="PANTHER" id="PTHR48098:SF3">
    <property type="entry name" value="IRON(III) ENTEROBACTIN ESTERASE"/>
    <property type="match status" value="1"/>
</dbReference>
<accession>A0A098S9A1</accession>
<dbReference type="SUPFAM" id="SSF53474">
    <property type="entry name" value="alpha/beta-Hydrolases"/>
    <property type="match status" value="1"/>
</dbReference>